<keyword evidence="1" id="KW-1133">Transmembrane helix</keyword>
<name>A0ABP0ITJ9_9DINO</name>
<reference evidence="2 3" key="1">
    <citation type="submission" date="2024-02" db="EMBL/GenBank/DDBJ databases">
        <authorList>
            <person name="Chen Y."/>
            <person name="Shah S."/>
            <person name="Dougan E. K."/>
            <person name="Thang M."/>
            <person name="Chan C."/>
        </authorList>
    </citation>
    <scope>NUCLEOTIDE SEQUENCE [LARGE SCALE GENOMIC DNA]</scope>
</reference>
<evidence type="ECO:0000313" key="3">
    <source>
        <dbReference type="Proteomes" id="UP001642464"/>
    </source>
</evidence>
<accession>A0ABP0ITJ9</accession>
<proteinExistence type="predicted"/>
<feature type="transmembrane region" description="Helical" evidence="1">
    <location>
        <begin position="31"/>
        <end position="58"/>
    </location>
</feature>
<keyword evidence="1" id="KW-0472">Membrane</keyword>
<organism evidence="2 3">
    <name type="scientific">Durusdinium trenchii</name>
    <dbReference type="NCBI Taxonomy" id="1381693"/>
    <lineage>
        <taxon>Eukaryota</taxon>
        <taxon>Sar</taxon>
        <taxon>Alveolata</taxon>
        <taxon>Dinophyceae</taxon>
        <taxon>Suessiales</taxon>
        <taxon>Symbiodiniaceae</taxon>
        <taxon>Durusdinium</taxon>
    </lineage>
</organism>
<evidence type="ECO:0000313" key="2">
    <source>
        <dbReference type="EMBL" id="CAK9005189.1"/>
    </source>
</evidence>
<dbReference type="EMBL" id="CAXAMM010004876">
    <property type="protein sequence ID" value="CAK9005189.1"/>
    <property type="molecule type" value="Genomic_DNA"/>
</dbReference>
<evidence type="ECO:0000256" key="1">
    <source>
        <dbReference type="SAM" id="Phobius"/>
    </source>
</evidence>
<keyword evidence="1" id="KW-0812">Transmembrane</keyword>
<comment type="caution">
    <text evidence="2">The sequence shown here is derived from an EMBL/GenBank/DDBJ whole genome shotgun (WGS) entry which is preliminary data.</text>
</comment>
<protein>
    <submittedName>
        <fullName evidence="2">Uncharacterized protein</fullName>
    </submittedName>
</protein>
<keyword evidence="3" id="KW-1185">Reference proteome</keyword>
<dbReference type="Proteomes" id="UP001642464">
    <property type="component" value="Unassembled WGS sequence"/>
</dbReference>
<sequence length="88" mass="9292">LYSGDAFMLVVGRSETKIPLAGHRVLFRKGLAVLLGVQACFGQLVMVLATVCSTWVAVNAGTSRRSILVPQGCVSGTATRKGNKMAVR</sequence>
<feature type="non-terminal residue" evidence="2">
    <location>
        <position position="1"/>
    </location>
</feature>
<feature type="non-terminal residue" evidence="2">
    <location>
        <position position="88"/>
    </location>
</feature>
<gene>
    <name evidence="2" type="ORF">SCF082_LOCUS8491</name>
</gene>